<dbReference type="AlphaFoldDB" id="A0A2G8L220"/>
<reference evidence="8 9" key="1">
    <citation type="journal article" date="2017" name="PLoS Biol.">
        <title>The sea cucumber genome provides insights into morphological evolution and visceral regeneration.</title>
        <authorList>
            <person name="Zhang X."/>
            <person name="Sun L."/>
            <person name="Yuan J."/>
            <person name="Sun Y."/>
            <person name="Gao Y."/>
            <person name="Zhang L."/>
            <person name="Li S."/>
            <person name="Dai H."/>
            <person name="Hamel J.F."/>
            <person name="Liu C."/>
            <person name="Yu Y."/>
            <person name="Liu S."/>
            <person name="Lin W."/>
            <person name="Guo K."/>
            <person name="Jin S."/>
            <person name="Xu P."/>
            <person name="Storey K.B."/>
            <person name="Huan P."/>
            <person name="Zhang T."/>
            <person name="Zhou Y."/>
            <person name="Zhang J."/>
            <person name="Lin C."/>
            <person name="Li X."/>
            <person name="Xing L."/>
            <person name="Huo D."/>
            <person name="Sun M."/>
            <person name="Wang L."/>
            <person name="Mercier A."/>
            <person name="Li F."/>
            <person name="Yang H."/>
            <person name="Xiang J."/>
        </authorList>
    </citation>
    <scope>NUCLEOTIDE SEQUENCE [LARGE SCALE GENOMIC DNA]</scope>
    <source>
        <strain evidence="8">Shaxun</strain>
        <tissue evidence="8">Muscle</tissue>
    </source>
</reference>
<keyword evidence="9" id="KW-1185">Reference proteome</keyword>
<dbReference type="Proteomes" id="UP000230750">
    <property type="component" value="Unassembled WGS sequence"/>
</dbReference>
<sequence>MAASHMDTMASPSYNEPVAETERRKVCGIDMNYARSIYGTVKLAQVYEVMENCLRTLKLFFFFTHIAPVSAGLLLVAFIAGTNVRAIFFAIVTFFAFFLNLVLFFGFATSLHKNVKLFNWYYWDLVISGVGVPVLFLFSTLTVTSIFRPVILAAGIFGFIDMIAFGINTFFAFKRYRENKQRLARQPEYQVDY</sequence>
<organism evidence="8 9">
    <name type="scientific">Stichopus japonicus</name>
    <name type="common">Sea cucumber</name>
    <dbReference type="NCBI Taxonomy" id="307972"/>
    <lineage>
        <taxon>Eukaryota</taxon>
        <taxon>Metazoa</taxon>
        <taxon>Echinodermata</taxon>
        <taxon>Eleutherozoa</taxon>
        <taxon>Echinozoa</taxon>
        <taxon>Holothuroidea</taxon>
        <taxon>Aspidochirotacea</taxon>
        <taxon>Aspidochirotida</taxon>
        <taxon>Stichopodidae</taxon>
        <taxon>Apostichopus</taxon>
    </lineage>
</organism>
<feature type="domain" description="MARVEL" evidence="7">
    <location>
        <begin position="56"/>
        <end position="177"/>
    </location>
</feature>
<feature type="transmembrane region" description="Helical" evidence="6">
    <location>
        <begin position="86"/>
        <end position="108"/>
    </location>
</feature>
<keyword evidence="4 5" id="KW-0472">Membrane</keyword>
<evidence type="ECO:0000256" key="2">
    <source>
        <dbReference type="ARBA" id="ARBA00022692"/>
    </source>
</evidence>
<dbReference type="OrthoDB" id="10028364at2759"/>
<gene>
    <name evidence="8" type="ORF">BSL78_08828</name>
</gene>
<evidence type="ECO:0000256" key="4">
    <source>
        <dbReference type="ARBA" id="ARBA00023136"/>
    </source>
</evidence>
<dbReference type="PANTHER" id="PTHR22776">
    <property type="entry name" value="MARVEL-CONTAINING POTENTIAL LIPID RAFT-ASSOCIATED PROTEIN"/>
    <property type="match status" value="1"/>
</dbReference>
<dbReference type="InterPro" id="IPR050578">
    <property type="entry name" value="MARVEL-CKLF_proteins"/>
</dbReference>
<evidence type="ECO:0000256" key="1">
    <source>
        <dbReference type="ARBA" id="ARBA00004141"/>
    </source>
</evidence>
<evidence type="ECO:0000313" key="8">
    <source>
        <dbReference type="EMBL" id="PIK54255.1"/>
    </source>
</evidence>
<dbReference type="PANTHER" id="PTHR22776:SF49">
    <property type="entry name" value="MARVEL DOMAIN-CONTAINING PROTEIN"/>
    <property type="match status" value="1"/>
</dbReference>
<dbReference type="EMBL" id="MRZV01000256">
    <property type="protein sequence ID" value="PIK54255.1"/>
    <property type="molecule type" value="Genomic_DNA"/>
</dbReference>
<evidence type="ECO:0000313" key="9">
    <source>
        <dbReference type="Proteomes" id="UP000230750"/>
    </source>
</evidence>
<accession>A0A2G8L220</accession>
<dbReference type="PROSITE" id="PS51225">
    <property type="entry name" value="MARVEL"/>
    <property type="match status" value="1"/>
</dbReference>
<name>A0A2G8L220_STIJA</name>
<keyword evidence="3 6" id="KW-1133">Transmembrane helix</keyword>
<evidence type="ECO:0000256" key="6">
    <source>
        <dbReference type="SAM" id="Phobius"/>
    </source>
</evidence>
<dbReference type="InterPro" id="IPR008253">
    <property type="entry name" value="Marvel"/>
</dbReference>
<keyword evidence="2 5" id="KW-0812">Transmembrane</keyword>
<dbReference type="STRING" id="307972.A0A2G8L220"/>
<evidence type="ECO:0000256" key="5">
    <source>
        <dbReference type="PROSITE-ProRule" id="PRU00581"/>
    </source>
</evidence>
<feature type="transmembrane region" description="Helical" evidence="6">
    <location>
        <begin position="59"/>
        <end position="80"/>
    </location>
</feature>
<evidence type="ECO:0000256" key="3">
    <source>
        <dbReference type="ARBA" id="ARBA00022989"/>
    </source>
</evidence>
<comment type="subcellular location">
    <subcellularLocation>
        <location evidence="1">Membrane</location>
        <topology evidence="1">Multi-pass membrane protein</topology>
    </subcellularLocation>
</comment>
<feature type="transmembrane region" description="Helical" evidence="6">
    <location>
        <begin position="120"/>
        <end position="138"/>
    </location>
</feature>
<dbReference type="GO" id="GO:0016020">
    <property type="term" value="C:membrane"/>
    <property type="evidence" value="ECO:0007669"/>
    <property type="project" value="UniProtKB-SubCell"/>
</dbReference>
<comment type="caution">
    <text evidence="8">The sequence shown here is derived from an EMBL/GenBank/DDBJ whole genome shotgun (WGS) entry which is preliminary data.</text>
</comment>
<feature type="transmembrane region" description="Helical" evidence="6">
    <location>
        <begin position="150"/>
        <end position="173"/>
    </location>
</feature>
<protein>
    <submittedName>
        <fullName evidence="8">Putative CKLF-like MARVEL transmembrane domain-containing protein 4 isoform X1</fullName>
    </submittedName>
</protein>
<evidence type="ECO:0000259" key="7">
    <source>
        <dbReference type="PROSITE" id="PS51225"/>
    </source>
</evidence>
<proteinExistence type="predicted"/>